<dbReference type="InterPro" id="IPR050382">
    <property type="entry name" value="MFS_Na/Anion_cotransporter"/>
</dbReference>
<evidence type="ECO:0000256" key="4">
    <source>
        <dbReference type="ARBA" id="ARBA00022989"/>
    </source>
</evidence>
<dbReference type="Proteomes" id="UP000005012">
    <property type="component" value="Chromosome"/>
</dbReference>
<evidence type="ECO:0000256" key="7">
    <source>
        <dbReference type="SAM" id="Phobius"/>
    </source>
</evidence>
<accession>A0A140NLL2</accession>
<dbReference type="RefSeq" id="WP_004926270.1">
    <property type="nucleotide sequence ID" value="NC_017731.1"/>
</dbReference>
<dbReference type="Gene3D" id="1.20.1250.20">
    <property type="entry name" value="MFS general substrate transporter like domains"/>
    <property type="match status" value="2"/>
</dbReference>
<keyword evidence="2" id="KW-1003">Cell membrane</keyword>
<dbReference type="InterPro" id="IPR011701">
    <property type="entry name" value="MFS"/>
</dbReference>
<dbReference type="PATRIC" id="fig|1157951.4.peg.1949"/>
<proteinExistence type="inferred from homology"/>
<evidence type="ECO:0000256" key="1">
    <source>
        <dbReference type="ARBA" id="ARBA00004651"/>
    </source>
</evidence>
<dbReference type="AlphaFoldDB" id="A0A140NLL2"/>
<dbReference type="HOGENOM" id="CLU_001265_5_1_6"/>
<feature type="transmembrane region" description="Helical" evidence="7">
    <location>
        <begin position="316"/>
        <end position="333"/>
    </location>
</feature>
<feature type="transmembrane region" description="Helical" evidence="7">
    <location>
        <begin position="180"/>
        <end position="199"/>
    </location>
</feature>
<dbReference type="InterPro" id="IPR000849">
    <property type="entry name" value="Sugar_P_transporter"/>
</dbReference>
<keyword evidence="4 7" id="KW-1133">Transmembrane helix</keyword>
<sequence>MQSSASDITPDNIAKTARIKKIQRISLLLLFLAGIINFLDRGSLSVANEAIRADLGLSATQFGVLLSAFSLSYGISQLPSGLLLDRFGPRIVLGAGLIFWSTMQGMAGLIQNFWQFIALRIGLGVGEAPFMPSGVKVVNDWFNAKERGIPMGIFNSSTTIGQAFAPPILVALMLAFGWRMMFIIIGVAGILIGVCWYAYYRNRESLKLSEEDLKYLNSGREEQPKQKVTLKEWGALFKKRTVWGMILGFSGVNYTGWLYLAWLPGYLQAERGLSLANTGWVAAIPFLFGSLGMLVNGMVADRLAKKGYSLMNSRKILICLGLICSAACTLLVVQSTSTAMAVAFISLALFFVHFAGTSCWGLVQVVTPSKMVASVSSIQNFGSFVFASFAPIVTGWVLDTTGSFNWALIVCSMVTFAGALAYFFIVKTPIEETVTQ</sequence>
<organism evidence="9 10">
    <name type="scientific">Providencia stuartii (strain MRSN 2154)</name>
    <dbReference type="NCBI Taxonomy" id="1157951"/>
    <lineage>
        <taxon>Bacteria</taxon>
        <taxon>Pseudomonadati</taxon>
        <taxon>Pseudomonadota</taxon>
        <taxon>Gammaproteobacteria</taxon>
        <taxon>Enterobacterales</taxon>
        <taxon>Morganellaceae</taxon>
        <taxon>Providencia</taxon>
    </lineage>
</organism>
<dbReference type="GeneID" id="93517401"/>
<evidence type="ECO:0000259" key="8">
    <source>
        <dbReference type="PROSITE" id="PS50850"/>
    </source>
</evidence>
<evidence type="ECO:0000313" key="10">
    <source>
        <dbReference type="Proteomes" id="UP000005012"/>
    </source>
</evidence>
<keyword evidence="5 7" id="KW-0472">Membrane</keyword>
<evidence type="ECO:0000256" key="6">
    <source>
        <dbReference type="ARBA" id="ARBA00038514"/>
    </source>
</evidence>
<feature type="transmembrane region" description="Helical" evidence="7">
    <location>
        <begin position="241"/>
        <end position="260"/>
    </location>
</feature>
<evidence type="ECO:0000256" key="5">
    <source>
        <dbReference type="ARBA" id="ARBA00023136"/>
    </source>
</evidence>
<evidence type="ECO:0000313" key="9">
    <source>
        <dbReference type="EMBL" id="AFH93801.1"/>
    </source>
</evidence>
<dbReference type="GO" id="GO:0022857">
    <property type="term" value="F:transmembrane transporter activity"/>
    <property type="evidence" value="ECO:0007669"/>
    <property type="project" value="InterPro"/>
</dbReference>
<keyword evidence="3 7" id="KW-0812">Transmembrane</keyword>
<dbReference type="PANTHER" id="PTHR11662:SF399">
    <property type="entry name" value="FI19708P1-RELATED"/>
    <property type="match status" value="1"/>
</dbReference>
<feature type="transmembrane region" description="Helical" evidence="7">
    <location>
        <begin position="339"/>
        <end position="366"/>
    </location>
</feature>
<feature type="domain" description="Major facilitator superfamily (MFS) profile" evidence="8">
    <location>
        <begin position="26"/>
        <end position="430"/>
    </location>
</feature>
<dbReference type="PROSITE" id="PS50850">
    <property type="entry name" value="MFS"/>
    <property type="match status" value="1"/>
</dbReference>
<feature type="transmembrane region" description="Helical" evidence="7">
    <location>
        <begin position="378"/>
        <end position="398"/>
    </location>
</feature>
<dbReference type="EMBL" id="CP003488">
    <property type="protein sequence ID" value="AFH93801.1"/>
    <property type="molecule type" value="Genomic_DNA"/>
</dbReference>
<dbReference type="Pfam" id="PF07690">
    <property type="entry name" value="MFS_1"/>
    <property type="match status" value="1"/>
</dbReference>
<feature type="transmembrane region" description="Helical" evidence="7">
    <location>
        <begin position="87"/>
        <end position="107"/>
    </location>
</feature>
<dbReference type="OrthoDB" id="9773957at2"/>
<reference evidence="10" key="2">
    <citation type="submission" date="2012-04" db="EMBL/GenBank/DDBJ databases">
        <title>Complete genome sequence of Providencia stuartii clinical isolate MRSN 2154.</title>
        <authorList>
            <person name="Clifford R.J."/>
            <person name="Hang J."/>
            <person name="Riley M.C."/>
            <person name="Onmus-Leone F."/>
            <person name="Kuschner R.A."/>
            <person name="Lesho E.P."/>
            <person name="Waterman P.E."/>
        </authorList>
    </citation>
    <scope>NUCLEOTIDE SEQUENCE [LARGE SCALE GENOMIC DNA]</scope>
    <source>
        <strain evidence="10">MRSN 2154</strain>
    </source>
</reference>
<feature type="transmembrane region" description="Helical" evidence="7">
    <location>
        <begin position="404"/>
        <end position="426"/>
    </location>
</feature>
<dbReference type="PIRSF" id="PIRSF002808">
    <property type="entry name" value="Hexose_phosphate_transp"/>
    <property type="match status" value="1"/>
</dbReference>
<dbReference type="GO" id="GO:0005886">
    <property type="term" value="C:plasma membrane"/>
    <property type="evidence" value="ECO:0007669"/>
    <property type="project" value="UniProtKB-SubCell"/>
</dbReference>
<dbReference type="PANTHER" id="PTHR11662">
    <property type="entry name" value="SOLUTE CARRIER FAMILY 17"/>
    <property type="match status" value="1"/>
</dbReference>
<reference evidence="9 10" key="1">
    <citation type="journal article" date="2012" name="J. Bacteriol.">
        <title>Complete Genome Sequence of Providencia stuartii Clinical Isolate MRSN 2154.</title>
        <authorList>
            <person name="Clifford R.J."/>
            <person name="Hang J."/>
            <person name="Riley M.C."/>
            <person name="Onmus-Leone F."/>
            <person name="Kuschner R.A."/>
            <person name="Lesho E.P."/>
            <person name="Waterman P.E."/>
        </authorList>
    </citation>
    <scope>NUCLEOTIDE SEQUENCE [LARGE SCALE GENOMIC DNA]</scope>
    <source>
        <strain evidence="9 10">MRSN 2154</strain>
    </source>
</reference>
<evidence type="ECO:0000256" key="2">
    <source>
        <dbReference type="ARBA" id="ARBA00022475"/>
    </source>
</evidence>
<comment type="subcellular location">
    <subcellularLocation>
        <location evidence="1">Cell membrane</location>
        <topology evidence="1">Multi-pass membrane protein</topology>
    </subcellularLocation>
</comment>
<dbReference type="InterPro" id="IPR020846">
    <property type="entry name" value="MFS_dom"/>
</dbReference>
<gene>
    <name evidence="9" type="ordered locus">S70_09705</name>
</gene>
<feature type="transmembrane region" description="Helical" evidence="7">
    <location>
        <begin position="152"/>
        <end position="174"/>
    </location>
</feature>
<dbReference type="CDD" id="cd17319">
    <property type="entry name" value="MFS_ExuT_GudP_like"/>
    <property type="match status" value="1"/>
</dbReference>
<comment type="similarity">
    <text evidence="6">Belongs to the major facilitator superfamily. Phthalate permease family.</text>
</comment>
<protein>
    <submittedName>
        <fullName evidence="9">Transporter</fullName>
    </submittedName>
</protein>
<feature type="transmembrane region" description="Helical" evidence="7">
    <location>
        <begin position="25"/>
        <end position="43"/>
    </location>
</feature>
<dbReference type="KEGG" id="psi:S70_09705"/>
<dbReference type="InterPro" id="IPR036259">
    <property type="entry name" value="MFS_trans_sf"/>
</dbReference>
<name>A0A140NLL2_PROSM</name>
<feature type="transmembrane region" description="Helical" evidence="7">
    <location>
        <begin position="55"/>
        <end position="75"/>
    </location>
</feature>
<evidence type="ECO:0000256" key="3">
    <source>
        <dbReference type="ARBA" id="ARBA00022692"/>
    </source>
</evidence>
<feature type="transmembrane region" description="Helical" evidence="7">
    <location>
        <begin position="280"/>
        <end position="304"/>
    </location>
</feature>
<dbReference type="SUPFAM" id="SSF103473">
    <property type="entry name" value="MFS general substrate transporter"/>
    <property type="match status" value="1"/>
</dbReference>
<feature type="transmembrane region" description="Helical" evidence="7">
    <location>
        <begin position="113"/>
        <end position="131"/>
    </location>
</feature>